<feature type="region of interest" description="Disordered" evidence="1">
    <location>
        <begin position="45"/>
        <end position="80"/>
    </location>
</feature>
<evidence type="ECO:0000256" key="1">
    <source>
        <dbReference type="SAM" id="MobiDB-lite"/>
    </source>
</evidence>
<gene>
    <name evidence="2" type="ORF">RIF29_19135</name>
</gene>
<comment type="caution">
    <text evidence="2">The sequence shown here is derived from an EMBL/GenBank/DDBJ whole genome shotgun (WGS) entry which is preliminary data.</text>
</comment>
<organism evidence="2 3">
    <name type="scientific">Crotalaria pallida</name>
    <name type="common">Smooth rattlebox</name>
    <name type="synonym">Crotalaria striata</name>
    <dbReference type="NCBI Taxonomy" id="3830"/>
    <lineage>
        <taxon>Eukaryota</taxon>
        <taxon>Viridiplantae</taxon>
        <taxon>Streptophyta</taxon>
        <taxon>Embryophyta</taxon>
        <taxon>Tracheophyta</taxon>
        <taxon>Spermatophyta</taxon>
        <taxon>Magnoliopsida</taxon>
        <taxon>eudicotyledons</taxon>
        <taxon>Gunneridae</taxon>
        <taxon>Pentapetalae</taxon>
        <taxon>rosids</taxon>
        <taxon>fabids</taxon>
        <taxon>Fabales</taxon>
        <taxon>Fabaceae</taxon>
        <taxon>Papilionoideae</taxon>
        <taxon>50 kb inversion clade</taxon>
        <taxon>genistoids sensu lato</taxon>
        <taxon>core genistoids</taxon>
        <taxon>Crotalarieae</taxon>
        <taxon>Crotalaria</taxon>
    </lineage>
</organism>
<feature type="region of interest" description="Disordered" evidence="1">
    <location>
        <begin position="1"/>
        <end position="29"/>
    </location>
</feature>
<sequence>MNTSRKGRKERDRGCPPLSPREPPSTGLLAGDLRVDHEIRRRLGRPAAIARHPPVSVASPSRFQTHKEEDGTRGFNGRRTLVDCNQAPTTVISSSTVAVNRGNLMPSLLASPALPTCCCTFIRHRWSLQELRGKKKGMKKPIAEN</sequence>
<dbReference type="AlphaFoldDB" id="A0AAN9F1G3"/>
<evidence type="ECO:0000313" key="2">
    <source>
        <dbReference type="EMBL" id="KAK7266491.1"/>
    </source>
</evidence>
<keyword evidence="3" id="KW-1185">Reference proteome</keyword>
<protein>
    <submittedName>
        <fullName evidence="2">Uncharacterized protein</fullName>
    </submittedName>
</protein>
<dbReference type="EMBL" id="JAYWIO010000004">
    <property type="protein sequence ID" value="KAK7266491.1"/>
    <property type="molecule type" value="Genomic_DNA"/>
</dbReference>
<dbReference type="Proteomes" id="UP001372338">
    <property type="component" value="Unassembled WGS sequence"/>
</dbReference>
<accession>A0AAN9F1G3</accession>
<reference evidence="2 3" key="1">
    <citation type="submission" date="2024-01" db="EMBL/GenBank/DDBJ databases">
        <title>The genomes of 5 underutilized Papilionoideae crops provide insights into root nodulation and disease resistanc.</title>
        <authorList>
            <person name="Yuan L."/>
        </authorList>
    </citation>
    <scope>NUCLEOTIDE SEQUENCE [LARGE SCALE GENOMIC DNA]</scope>
    <source>
        <strain evidence="2">ZHUSHIDOU_FW_LH</strain>
        <tissue evidence="2">Leaf</tissue>
    </source>
</reference>
<proteinExistence type="predicted"/>
<name>A0AAN9F1G3_CROPI</name>
<evidence type="ECO:0000313" key="3">
    <source>
        <dbReference type="Proteomes" id="UP001372338"/>
    </source>
</evidence>